<name>A0AAV7Y9V2_9EUKA</name>
<dbReference type="SUPFAM" id="SSF48403">
    <property type="entry name" value="Ankyrin repeat"/>
    <property type="match status" value="2"/>
</dbReference>
<proteinExistence type="predicted"/>
<feature type="repeat" description="ANK" evidence="3">
    <location>
        <begin position="251"/>
        <end position="285"/>
    </location>
</feature>
<dbReference type="Pfam" id="PF12796">
    <property type="entry name" value="Ank_2"/>
    <property type="match status" value="3"/>
</dbReference>
<dbReference type="SMART" id="SM00248">
    <property type="entry name" value="ANK"/>
    <property type="match status" value="15"/>
</dbReference>
<dbReference type="PROSITE" id="PS50297">
    <property type="entry name" value="ANK_REP_REGION"/>
    <property type="match status" value="1"/>
</dbReference>
<dbReference type="SUPFAM" id="SSF54695">
    <property type="entry name" value="POZ domain"/>
    <property type="match status" value="1"/>
</dbReference>
<feature type="repeat" description="ANK" evidence="3">
    <location>
        <begin position="286"/>
        <end position="321"/>
    </location>
</feature>
<dbReference type="Gene3D" id="1.25.40.20">
    <property type="entry name" value="Ankyrin repeat-containing domain"/>
    <property type="match status" value="2"/>
</dbReference>
<dbReference type="InterPro" id="IPR000210">
    <property type="entry name" value="BTB/POZ_dom"/>
</dbReference>
<keyword evidence="2 3" id="KW-0040">ANK repeat</keyword>
<evidence type="ECO:0000256" key="4">
    <source>
        <dbReference type="SAM" id="MobiDB-lite"/>
    </source>
</evidence>
<sequence>MDQKTKKHTRLLKYPFVLEPNSKFPICEVCKENLGRVYCSSNSLTHCRECFLQRHQKKKKKNKKRFLLFVDIKNKYFIDHIPFELAKKEGGNRLVEKTQLCESNSQKKNPINGITLISFFRPTKELLEFIIEQNINIKEQQSFRKITPFHFSCTVTKPSIELIKFFLKQGASVHDKDFDGKTAFHYLCSYGKPTIELIEFFLQQGASVHDKGPDGKTALHCLCRNEQITSLEPIKFVLDQGADLTLKVKSNKKTALHFLCKNQNATIESIEFFLEKGASVHDKDSNGNTPAHCFCKYGQNISIESIQFFLDQGFDLNQKNNSKKTVFINLCVNKHSHLTIELIQFFLDHKLPINKSSHPYSQRGLHYFCDYGSPTIELIEFFLKQGASLDDKDSNGKTAFHYLCRNGNVYIALIQFFLDQGFDINQKDELERTPLHYLCSNKNISIELIQFFVDKGAKFNEKDYDEKNELHFYCTKSHARLEIIKFLCDNGSDIHLKDCWGCLPFHYLIGMHKDITIELLNFFLGQGVELSEPDYEGKTPMFYLLMWNNPSIELLQFLVSKGGDLAKKNDRGKTVFRYYCKNTNVTFKMLHFLLQNGISVNDTDKNGQNILHEICEFTPLEIELIQLCINNCGDINQKDDKNETAFQKICRRTSDLKIIQLFLESHADKMIKNGKKKTPLKYCLTNKKLKKKYKIEDIKQLFSINWNCFTEDFKQYYTRKDLTDFEVYEGIRIHKLFLESRINNKSVNEIKKIFEQYPQNIIEEFLKWAYYDEIPVSIAKFANKAIDSSITDQNKTVNKKSTTTTTKKKKKIENLFQELEIPISISQLKTEFCLKKSIEKLFYNDNSKDFRIIFNDKDDKEKKSGKEKENEKENEQENEKESEKEKEKEKSSEKGRKKTRKLKVHKFILQCRSELFRGLFLSIKDPNINQINDYSGRSIESMEIFIEYLYTDKINPKYKLTEEIVEELQEIADYYQLNVDNSLNWLLFPRFERK</sequence>
<dbReference type="InterPro" id="IPR011333">
    <property type="entry name" value="SKP1/BTB/POZ_sf"/>
</dbReference>
<feature type="compositionally biased region" description="Basic and acidic residues" evidence="4">
    <location>
        <begin position="861"/>
        <end position="894"/>
    </location>
</feature>
<dbReference type="SMART" id="SM00225">
    <property type="entry name" value="BTB"/>
    <property type="match status" value="1"/>
</dbReference>
<evidence type="ECO:0000313" key="7">
    <source>
        <dbReference type="Proteomes" id="UP001146793"/>
    </source>
</evidence>
<evidence type="ECO:0000313" key="6">
    <source>
        <dbReference type="EMBL" id="KAJ3426586.1"/>
    </source>
</evidence>
<dbReference type="PANTHER" id="PTHR24198">
    <property type="entry name" value="ANKYRIN REPEAT AND PROTEIN KINASE DOMAIN-CONTAINING PROTEIN"/>
    <property type="match status" value="1"/>
</dbReference>
<protein>
    <submittedName>
        <fullName evidence="6">Ankyrin repeat ph and sec7 domain containing protein secg-related</fullName>
    </submittedName>
</protein>
<feature type="repeat" description="ANK" evidence="3">
    <location>
        <begin position="430"/>
        <end position="464"/>
    </location>
</feature>
<feature type="repeat" description="ANK" evidence="3">
    <location>
        <begin position="214"/>
        <end position="249"/>
    </location>
</feature>
<organism evidence="6 7">
    <name type="scientific">Anaeramoeba flamelloides</name>
    <dbReference type="NCBI Taxonomy" id="1746091"/>
    <lineage>
        <taxon>Eukaryota</taxon>
        <taxon>Metamonada</taxon>
        <taxon>Anaeramoebidae</taxon>
        <taxon>Anaeramoeba</taxon>
    </lineage>
</organism>
<feature type="repeat" description="ANK" evidence="3">
    <location>
        <begin position="395"/>
        <end position="429"/>
    </location>
</feature>
<dbReference type="PROSITE" id="PS50088">
    <property type="entry name" value="ANK_REPEAT"/>
    <property type="match status" value="6"/>
</dbReference>
<evidence type="ECO:0000259" key="5">
    <source>
        <dbReference type="PROSITE" id="PS50097"/>
    </source>
</evidence>
<dbReference type="PROSITE" id="PS50097">
    <property type="entry name" value="BTB"/>
    <property type="match status" value="1"/>
</dbReference>
<accession>A0AAV7Y9V2</accession>
<dbReference type="Pfam" id="PF00651">
    <property type="entry name" value="BTB"/>
    <property type="match status" value="1"/>
</dbReference>
<evidence type="ECO:0000256" key="3">
    <source>
        <dbReference type="PROSITE-ProRule" id="PRU00023"/>
    </source>
</evidence>
<feature type="repeat" description="ANK" evidence="3">
    <location>
        <begin position="179"/>
        <end position="213"/>
    </location>
</feature>
<dbReference type="CDD" id="cd18186">
    <property type="entry name" value="BTB_POZ_ZBTB_KLHL-like"/>
    <property type="match status" value="1"/>
</dbReference>
<dbReference type="AlphaFoldDB" id="A0AAV7Y9V2"/>
<dbReference type="InterPro" id="IPR036770">
    <property type="entry name" value="Ankyrin_rpt-contain_sf"/>
</dbReference>
<dbReference type="EMBL" id="JANTQA010000063">
    <property type="protein sequence ID" value="KAJ3426586.1"/>
    <property type="molecule type" value="Genomic_DNA"/>
</dbReference>
<dbReference type="Proteomes" id="UP001146793">
    <property type="component" value="Unassembled WGS sequence"/>
</dbReference>
<keyword evidence="1" id="KW-0677">Repeat</keyword>
<dbReference type="InterPro" id="IPR002110">
    <property type="entry name" value="Ankyrin_rpt"/>
</dbReference>
<evidence type="ECO:0000256" key="1">
    <source>
        <dbReference type="ARBA" id="ARBA00022737"/>
    </source>
</evidence>
<dbReference type="PANTHER" id="PTHR24198:SF165">
    <property type="entry name" value="ANKYRIN REPEAT-CONTAINING PROTEIN-RELATED"/>
    <property type="match status" value="1"/>
</dbReference>
<comment type="caution">
    <text evidence="6">The sequence shown here is derived from an EMBL/GenBank/DDBJ whole genome shotgun (WGS) entry which is preliminary data.</text>
</comment>
<dbReference type="Gene3D" id="3.30.710.10">
    <property type="entry name" value="Potassium Channel Kv1.1, Chain A"/>
    <property type="match status" value="1"/>
</dbReference>
<evidence type="ECO:0000256" key="2">
    <source>
        <dbReference type="ARBA" id="ARBA00023043"/>
    </source>
</evidence>
<gene>
    <name evidence="6" type="ORF">M0812_26152</name>
</gene>
<feature type="region of interest" description="Disordered" evidence="4">
    <location>
        <begin position="861"/>
        <end position="897"/>
    </location>
</feature>
<reference evidence="6" key="1">
    <citation type="submission" date="2022-08" db="EMBL/GenBank/DDBJ databases">
        <title>Novel sulphate-reducing endosymbionts in the free-living metamonad Anaeramoeba.</title>
        <authorList>
            <person name="Jerlstrom-Hultqvist J."/>
            <person name="Cepicka I."/>
            <person name="Gallot-Lavallee L."/>
            <person name="Salas-Leiva D."/>
            <person name="Curtis B.A."/>
            <person name="Zahonova K."/>
            <person name="Pipaliya S."/>
            <person name="Dacks J."/>
            <person name="Roger A.J."/>
        </authorList>
    </citation>
    <scope>NUCLEOTIDE SEQUENCE</scope>
    <source>
        <strain evidence="6">Busselton2</strain>
    </source>
</reference>
<feature type="domain" description="BTB" evidence="5">
    <location>
        <begin position="900"/>
        <end position="958"/>
    </location>
</feature>